<protein>
    <submittedName>
        <fullName evidence="2">Uncharacterized protein</fullName>
    </submittedName>
</protein>
<name>A0AAX4JAE8_9MICR</name>
<feature type="region of interest" description="Disordered" evidence="1">
    <location>
        <begin position="100"/>
        <end position="147"/>
    </location>
</feature>
<dbReference type="AlphaFoldDB" id="A0AAX4JAE8"/>
<gene>
    <name evidence="2" type="ORF">VNE69_03112</name>
</gene>
<sequence length="147" mass="17596">MLKNELEDLFISGKYKNVSNTILISELQQYLNNNPLYINEIKNFLRDNDSYLFHKYALCFKHNAGVKCAFGIEQDTSKVDLTTSHIKIFKTLKPVYKTNNKKEENKTKYNIRKNNKKEQIKRYKMKNKEKQENEEKIKNIRDKIKRG</sequence>
<reference evidence="2" key="1">
    <citation type="journal article" date="2024" name="BMC Genomics">
        <title>Functional annotation of a divergent genome using sequence and structure-based similarity.</title>
        <authorList>
            <person name="Svedberg D."/>
            <person name="Winiger R.R."/>
            <person name="Berg A."/>
            <person name="Sharma H."/>
            <person name="Tellgren-Roth C."/>
            <person name="Debrunner-Vossbrinck B.A."/>
            <person name="Vossbrinck C.R."/>
            <person name="Barandun J."/>
        </authorList>
    </citation>
    <scope>NUCLEOTIDE SEQUENCE</scope>
    <source>
        <strain evidence="2">Illinois isolate</strain>
    </source>
</reference>
<proteinExistence type="predicted"/>
<evidence type="ECO:0000313" key="3">
    <source>
        <dbReference type="Proteomes" id="UP001334084"/>
    </source>
</evidence>
<evidence type="ECO:0000256" key="1">
    <source>
        <dbReference type="SAM" id="MobiDB-lite"/>
    </source>
</evidence>
<dbReference type="EMBL" id="CP142728">
    <property type="protein sequence ID" value="WUR02891.1"/>
    <property type="molecule type" value="Genomic_DNA"/>
</dbReference>
<organism evidence="2 3">
    <name type="scientific">Vairimorpha necatrix</name>
    <dbReference type="NCBI Taxonomy" id="6039"/>
    <lineage>
        <taxon>Eukaryota</taxon>
        <taxon>Fungi</taxon>
        <taxon>Fungi incertae sedis</taxon>
        <taxon>Microsporidia</taxon>
        <taxon>Nosematidae</taxon>
        <taxon>Vairimorpha</taxon>
    </lineage>
</organism>
<keyword evidence="3" id="KW-1185">Reference proteome</keyword>
<dbReference type="Proteomes" id="UP001334084">
    <property type="component" value="Chromosome 3"/>
</dbReference>
<dbReference type="GeneID" id="90540708"/>
<accession>A0AAX4JAE8</accession>
<feature type="compositionally biased region" description="Basic and acidic residues" evidence="1">
    <location>
        <begin position="116"/>
        <end position="147"/>
    </location>
</feature>
<dbReference type="RefSeq" id="XP_065329036.1">
    <property type="nucleotide sequence ID" value="XM_065472964.1"/>
</dbReference>
<dbReference type="KEGG" id="vnx:VNE69_03112"/>
<evidence type="ECO:0000313" key="2">
    <source>
        <dbReference type="EMBL" id="WUR02891.1"/>
    </source>
</evidence>